<comment type="caution">
    <text evidence="2">The sequence shown here is derived from an EMBL/GenBank/DDBJ whole genome shotgun (WGS) entry which is preliminary data.</text>
</comment>
<evidence type="ECO:0000313" key="2">
    <source>
        <dbReference type="EMBL" id="GFO21029.1"/>
    </source>
</evidence>
<sequence length="147" mass="16748">MSTSAMGSPRQDSPTPGSNQKLQPRYVSVILFTGDIWDAVTDPAIGILVQKTDTRWGKMRPWFTAILSISSHCIHSFVILIRKSALRGINLFDKKSKNLKRRKEEEKEIALSAKYWVLFHYIRHGSGNNRCPPGSVHTRSLCIRHEM</sequence>
<dbReference type="Proteomes" id="UP000735302">
    <property type="component" value="Unassembled WGS sequence"/>
</dbReference>
<name>A0AAV4BRP6_9GAST</name>
<protein>
    <submittedName>
        <fullName evidence="2">Sodium-dependent lysophosphatidylcholine symporter 1</fullName>
    </submittedName>
</protein>
<dbReference type="AlphaFoldDB" id="A0AAV4BRP6"/>
<organism evidence="2 3">
    <name type="scientific">Plakobranchus ocellatus</name>
    <dbReference type="NCBI Taxonomy" id="259542"/>
    <lineage>
        <taxon>Eukaryota</taxon>
        <taxon>Metazoa</taxon>
        <taxon>Spiralia</taxon>
        <taxon>Lophotrochozoa</taxon>
        <taxon>Mollusca</taxon>
        <taxon>Gastropoda</taxon>
        <taxon>Heterobranchia</taxon>
        <taxon>Euthyneura</taxon>
        <taxon>Panpulmonata</taxon>
        <taxon>Sacoglossa</taxon>
        <taxon>Placobranchoidea</taxon>
        <taxon>Plakobranchidae</taxon>
        <taxon>Plakobranchus</taxon>
    </lineage>
</organism>
<reference evidence="2 3" key="1">
    <citation type="journal article" date="2021" name="Elife">
        <title>Chloroplast acquisition without the gene transfer in kleptoplastic sea slugs, Plakobranchus ocellatus.</title>
        <authorList>
            <person name="Maeda T."/>
            <person name="Takahashi S."/>
            <person name="Yoshida T."/>
            <person name="Shimamura S."/>
            <person name="Takaki Y."/>
            <person name="Nagai Y."/>
            <person name="Toyoda A."/>
            <person name="Suzuki Y."/>
            <person name="Arimoto A."/>
            <person name="Ishii H."/>
            <person name="Satoh N."/>
            <person name="Nishiyama T."/>
            <person name="Hasebe M."/>
            <person name="Maruyama T."/>
            <person name="Minagawa J."/>
            <person name="Obokata J."/>
            <person name="Shigenobu S."/>
        </authorList>
    </citation>
    <scope>NUCLEOTIDE SEQUENCE [LARGE SCALE GENOMIC DNA]</scope>
</reference>
<feature type="region of interest" description="Disordered" evidence="1">
    <location>
        <begin position="1"/>
        <end position="21"/>
    </location>
</feature>
<gene>
    <name evidence="2" type="ORF">PoB_004753400</name>
</gene>
<dbReference type="EMBL" id="BLXT01005251">
    <property type="protein sequence ID" value="GFO21029.1"/>
    <property type="molecule type" value="Genomic_DNA"/>
</dbReference>
<keyword evidence="3" id="KW-1185">Reference proteome</keyword>
<accession>A0AAV4BRP6</accession>
<dbReference type="Pfam" id="PF13347">
    <property type="entry name" value="MFS_2"/>
    <property type="match status" value="1"/>
</dbReference>
<proteinExistence type="predicted"/>
<evidence type="ECO:0000313" key="3">
    <source>
        <dbReference type="Proteomes" id="UP000735302"/>
    </source>
</evidence>
<evidence type="ECO:0000256" key="1">
    <source>
        <dbReference type="SAM" id="MobiDB-lite"/>
    </source>
</evidence>